<feature type="non-terminal residue" evidence="1">
    <location>
        <position position="1"/>
    </location>
</feature>
<dbReference type="EMBL" id="JANBOH010000450">
    <property type="protein sequence ID" value="KAJ1642204.1"/>
    <property type="molecule type" value="Genomic_DNA"/>
</dbReference>
<dbReference type="Proteomes" id="UP001145021">
    <property type="component" value="Unassembled WGS sequence"/>
</dbReference>
<evidence type="ECO:0000313" key="1">
    <source>
        <dbReference type="EMBL" id="KAJ1642204.1"/>
    </source>
</evidence>
<organism evidence="1 2">
    <name type="scientific">Coemansia asiatica</name>
    <dbReference type="NCBI Taxonomy" id="1052880"/>
    <lineage>
        <taxon>Eukaryota</taxon>
        <taxon>Fungi</taxon>
        <taxon>Fungi incertae sedis</taxon>
        <taxon>Zoopagomycota</taxon>
        <taxon>Kickxellomycotina</taxon>
        <taxon>Kickxellomycetes</taxon>
        <taxon>Kickxellales</taxon>
        <taxon>Kickxellaceae</taxon>
        <taxon>Coemansia</taxon>
    </lineage>
</organism>
<dbReference type="AlphaFoldDB" id="A0A9W7XG95"/>
<keyword evidence="2" id="KW-1185">Reference proteome</keyword>
<proteinExistence type="predicted"/>
<sequence length="78" mass="8092">TVTATANYAPSPLALHKGLSCPLINHGALSCPSGQGNKSSYYLECVWGKVISINCPAGTVCQNTSPSKGSVICDRPKK</sequence>
<comment type="caution">
    <text evidence="1">The sequence shown here is derived from an EMBL/GenBank/DDBJ whole genome shotgun (WGS) entry which is preliminary data.</text>
</comment>
<accession>A0A9W7XG95</accession>
<protein>
    <submittedName>
        <fullName evidence="1">Uncharacterized protein</fullName>
    </submittedName>
</protein>
<name>A0A9W7XG95_9FUNG</name>
<gene>
    <name evidence="1" type="ORF">LPJ64_005919</name>
</gene>
<reference evidence="1" key="1">
    <citation type="submission" date="2022-07" db="EMBL/GenBank/DDBJ databases">
        <title>Phylogenomic reconstructions and comparative analyses of Kickxellomycotina fungi.</title>
        <authorList>
            <person name="Reynolds N.K."/>
            <person name="Stajich J.E."/>
            <person name="Barry K."/>
            <person name="Grigoriev I.V."/>
            <person name="Crous P."/>
            <person name="Smith M.E."/>
        </authorList>
    </citation>
    <scope>NUCLEOTIDE SEQUENCE</scope>
    <source>
        <strain evidence="1">NBRC 105413</strain>
    </source>
</reference>
<evidence type="ECO:0000313" key="2">
    <source>
        <dbReference type="Proteomes" id="UP001145021"/>
    </source>
</evidence>